<feature type="domain" description="Nudix hydrolase" evidence="5">
    <location>
        <begin position="30"/>
        <end position="164"/>
    </location>
</feature>
<proteinExistence type="predicted"/>
<dbReference type="SMART" id="SM00014">
    <property type="entry name" value="acidPPc"/>
    <property type="match status" value="1"/>
</dbReference>
<dbReference type="SUPFAM" id="SSF48317">
    <property type="entry name" value="Acid phosphatase/Vanadium-dependent haloperoxidase"/>
    <property type="match status" value="1"/>
</dbReference>
<dbReference type="GO" id="GO:0016787">
    <property type="term" value="F:hydrolase activity"/>
    <property type="evidence" value="ECO:0007669"/>
    <property type="project" value="UniProtKB-KW"/>
</dbReference>
<dbReference type="CDD" id="cd02883">
    <property type="entry name" value="NUDIX_Hydrolase"/>
    <property type="match status" value="1"/>
</dbReference>
<feature type="chain" id="PRO_5016673215" evidence="4">
    <location>
        <begin position="21"/>
        <end position="484"/>
    </location>
</feature>
<evidence type="ECO:0000259" key="5">
    <source>
        <dbReference type="PROSITE" id="PS51462"/>
    </source>
</evidence>
<protein>
    <submittedName>
        <fullName evidence="6">Nucleoside triphosphate pyrophosphohydrolase</fullName>
    </submittedName>
</protein>
<keyword evidence="3" id="KW-0472">Membrane</keyword>
<dbReference type="InterPro" id="IPR015797">
    <property type="entry name" value="NUDIX_hydrolase-like_dom_sf"/>
</dbReference>
<dbReference type="Proteomes" id="UP000254512">
    <property type="component" value="Unassembled WGS sequence"/>
</dbReference>
<feature type="transmembrane region" description="Helical" evidence="3">
    <location>
        <begin position="282"/>
        <end position="301"/>
    </location>
</feature>
<dbReference type="InterPro" id="IPR000086">
    <property type="entry name" value="NUDIX_hydrolase_dom"/>
</dbReference>
<dbReference type="PANTHER" id="PTHR43046">
    <property type="entry name" value="GDP-MANNOSE MANNOSYL HYDROLASE"/>
    <property type="match status" value="1"/>
</dbReference>
<keyword evidence="3" id="KW-0812">Transmembrane</keyword>
<feature type="signal peptide" evidence="4">
    <location>
        <begin position="1"/>
        <end position="20"/>
    </location>
</feature>
<dbReference type="PANTHER" id="PTHR43046:SF14">
    <property type="entry name" value="MUTT_NUDIX FAMILY PROTEIN"/>
    <property type="match status" value="1"/>
</dbReference>
<dbReference type="STRING" id="673.AL542_18075"/>
<keyword evidence="3" id="KW-1133">Transmembrane helix</keyword>
<evidence type="ECO:0000256" key="1">
    <source>
        <dbReference type="ARBA" id="ARBA00001946"/>
    </source>
</evidence>
<gene>
    <name evidence="6" type="ORF">NCTC11645_01587</name>
</gene>
<keyword evidence="4" id="KW-0732">Signal</keyword>
<dbReference type="PRINTS" id="PR00502">
    <property type="entry name" value="NUDIXFAMILY"/>
</dbReference>
<dbReference type="InterPro" id="IPR020476">
    <property type="entry name" value="Nudix_hydrolase"/>
</dbReference>
<dbReference type="Gene3D" id="1.20.144.10">
    <property type="entry name" value="Phosphatidic acid phosphatase type 2/haloperoxidase"/>
    <property type="match status" value="1"/>
</dbReference>
<feature type="transmembrane region" description="Helical" evidence="3">
    <location>
        <begin position="203"/>
        <end position="228"/>
    </location>
</feature>
<evidence type="ECO:0000313" key="7">
    <source>
        <dbReference type="Proteomes" id="UP000254512"/>
    </source>
</evidence>
<evidence type="ECO:0000256" key="2">
    <source>
        <dbReference type="ARBA" id="ARBA00022801"/>
    </source>
</evidence>
<dbReference type="InterPro" id="IPR036938">
    <property type="entry name" value="PAP2/HPO_sf"/>
</dbReference>
<dbReference type="InterPro" id="IPR020084">
    <property type="entry name" value="NUDIX_hydrolase_CS"/>
</dbReference>
<dbReference type="PROSITE" id="PS00893">
    <property type="entry name" value="NUDIX_BOX"/>
    <property type="match status" value="1"/>
</dbReference>
<accession>A0A377HMF5</accession>
<organism evidence="6 7">
    <name type="scientific">Grimontia hollisae</name>
    <name type="common">Vibrio hollisae</name>
    <dbReference type="NCBI Taxonomy" id="673"/>
    <lineage>
        <taxon>Bacteria</taxon>
        <taxon>Pseudomonadati</taxon>
        <taxon>Pseudomonadota</taxon>
        <taxon>Gammaproteobacteria</taxon>
        <taxon>Vibrionales</taxon>
        <taxon>Vibrionaceae</taxon>
        <taxon>Grimontia</taxon>
    </lineage>
</organism>
<feature type="transmembrane region" description="Helical" evidence="3">
    <location>
        <begin position="240"/>
        <end position="262"/>
    </location>
</feature>
<feature type="transmembrane region" description="Helical" evidence="3">
    <location>
        <begin position="395"/>
        <end position="414"/>
    </location>
</feature>
<dbReference type="SUPFAM" id="SSF55811">
    <property type="entry name" value="Nudix"/>
    <property type="match status" value="1"/>
</dbReference>
<dbReference type="Pfam" id="PF01569">
    <property type="entry name" value="PAP2"/>
    <property type="match status" value="1"/>
</dbReference>
<keyword evidence="2 6" id="KW-0378">Hydrolase</keyword>
<dbReference type="Gene3D" id="3.90.79.10">
    <property type="entry name" value="Nucleoside Triphosphate Pyrophosphohydrolase"/>
    <property type="match status" value="1"/>
</dbReference>
<feature type="transmembrane region" description="Helical" evidence="3">
    <location>
        <begin position="313"/>
        <end position="330"/>
    </location>
</feature>
<dbReference type="PROSITE" id="PS51462">
    <property type="entry name" value="NUDIX"/>
    <property type="match status" value="1"/>
</dbReference>
<dbReference type="EMBL" id="UGHD01000002">
    <property type="protein sequence ID" value="STO57203.1"/>
    <property type="molecule type" value="Genomic_DNA"/>
</dbReference>
<feature type="transmembrane region" description="Helical" evidence="3">
    <location>
        <begin position="426"/>
        <end position="446"/>
    </location>
</feature>
<name>A0A377HMF5_GRIHO</name>
<dbReference type="AlphaFoldDB" id="A0A377HMF5"/>
<comment type="cofactor">
    <cofactor evidence="1">
        <name>Mg(2+)</name>
        <dbReference type="ChEBI" id="CHEBI:18420"/>
    </cofactor>
</comment>
<evidence type="ECO:0000256" key="3">
    <source>
        <dbReference type="SAM" id="Phobius"/>
    </source>
</evidence>
<reference evidence="6 7" key="1">
    <citation type="submission" date="2018-06" db="EMBL/GenBank/DDBJ databases">
        <authorList>
            <consortium name="Pathogen Informatics"/>
            <person name="Doyle S."/>
        </authorList>
    </citation>
    <scope>NUCLEOTIDE SEQUENCE [LARGE SCALE GENOMIC DNA]</scope>
    <source>
        <strain evidence="6 7">NCTC11645</strain>
    </source>
</reference>
<dbReference type="InterPro" id="IPR000326">
    <property type="entry name" value="PAP2/HPO"/>
</dbReference>
<sequence>MGITQCVLGMLFLVSSGAWANQDNAINSTLPIEAADCLIVDNDKNILMVDETISGRFSIPGGSITGDETPEQAAKREVFEETGLDVIVGQQIARTYNSAIFACQLAVPVPYFIDSFKRKVLMAWSAPHFGKEVRRVLMLPDIKVVRDNYRFPEHKWRFQQWIKDVPPSQFVLAPGEDEVLTPFYQAQLSALQTLHQWKTDNPLLALFSSGSIVVGSLVSPVFFLLTLVVIRTYQGHRAALVYGAGLLAISVFVLVLTTVLVVPRPYFIDPVFGEQDTLGYTFPSTMVALITFFFCWLLINWNKEKHPKGRKRFALVGGLFVSVISAKVMLQGEHYPTDILLGALIGIGFSLGLKRVSDWRYANQKKVLTSARFWLGAFAVTGTVGIAIHHPHIVYLAACCLGVYSALLWLKAFPHYVTAVHRSDKLTFFLIAAGGILTIVLVENYVSSRYAVNWVIVALNCASVWAISVWLLVVTPRIFHQFVR</sequence>
<dbReference type="Pfam" id="PF00293">
    <property type="entry name" value="NUDIX"/>
    <property type="match status" value="1"/>
</dbReference>
<feature type="transmembrane region" description="Helical" evidence="3">
    <location>
        <begin position="336"/>
        <end position="353"/>
    </location>
</feature>
<evidence type="ECO:0000256" key="4">
    <source>
        <dbReference type="SAM" id="SignalP"/>
    </source>
</evidence>
<feature type="transmembrane region" description="Helical" evidence="3">
    <location>
        <begin position="373"/>
        <end position="389"/>
    </location>
</feature>
<evidence type="ECO:0000313" key="6">
    <source>
        <dbReference type="EMBL" id="STO57203.1"/>
    </source>
</evidence>
<feature type="transmembrane region" description="Helical" evidence="3">
    <location>
        <begin position="452"/>
        <end position="474"/>
    </location>
</feature>